<evidence type="ECO:0000313" key="2">
    <source>
        <dbReference type="Proteomes" id="UP001240236"/>
    </source>
</evidence>
<dbReference type="RefSeq" id="WP_307237105.1">
    <property type="nucleotide sequence ID" value="NZ_JAUSUZ010000001.1"/>
</dbReference>
<organism evidence="1 2">
    <name type="scientific">Catenuloplanes indicus</name>
    <dbReference type="NCBI Taxonomy" id="137267"/>
    <lineage>
        <taxon>Bacteria</taxon>
        <taxon>Bacillati</taxon>
        <taxon>Actinomycetota</taxon>
        <taxon>Actinomycetes</taxon>
        <taxon>Micromonosporales</taxon>
        <taxon>Micromonosporaceae</taxon>
        <taxon>Catenuloplanes</taxon>
    </lineage>
</organism>
<name>A0AAE4AVL0_9ACTN</name>
<protein>
    <submittedName>
        <fullName evidence="1">Uncharacterized protein</fullName>
    </submittedName>
</protein>
<dbReference type="AlphaFoldDB" id="A0AAE4AVL0"/>
<reference evidence="1 2" key="1">
    <citation type="submission" date="2023-07" db="EMBL/GenBank/DDBJ databases">
        <title>Sequencing the genomes of 1000 actinobacteria strains.</title>
        <authorList>
            <person name="Klenk H.-P."/>
        </authorList>
    </citation>
    <scope>NUCLEOTIDE SEQUENCE [LARGE SCALE GENOMIC DNA]</scope>
    <source>
        <strain evidence="1 2">DSM 44709</strain>
    </source>
</reference>
<dbReference type="Proteomes" id="UP001240236">
    <property type="component" value="Unassembled WGS sequence"/>
</dbReference>
<dbReference type="EMBL" id="JAUSUZ010000001">
    <property type="protein sequence ID" value="MDQ0365025.1"/>
    <property type="molecule type" value="Genomic_DNA"/>
</dbReference>
<proteinExistence type="predicted"/>
<gene>
    <name evidence="1" type="ORF">J2S42_001694</name>
</gene>
<accession>A0AAE4AVL0</accession>
<evidence type="ECO:0000313" key="1">
    <source>
        <dbReference type="EMBL" id="MDQ0365025.1"/>
    </source>
</evidence>
<sequence>MNNNEIGAELGLAMRPEWRERVPDVIDVVAANHGQLTDAVRNQQPLHLSWNQRDPLFRKQPHSATLPGVPNNKGE</sequence>
<keyword evidence="2" id="KW-1185">Reference proteome</keyword>
<comment type="caution">
    <text evidence="1">The sequence shown here is derived from an EMBL/GenBank/DDBJ whole genome shotgun (WGS) entry which is preliminary data.</text>
</comment>